<evidence type="ECO:0000313" key="2">
    <source>
        <dbReference type="EMBL" id="KAL1401700.1"/>
    </source>
</evidence>
<dbReference type="AlphaFoldDB" id="A0ABD1DPW3"/>
<evidence type="ECO:0000256" key="1">
    <source>
        <dbReference type="SAM" id="MobiDB-lite"/>
    </source>
</evidence>
<organism evidence="2 3">
    <name type="scientific">Culex pipiens pipiens</name>
    <name type="common">Northern house mosquito</name>
    <dbReference type="NCBI Taxonomy" id="38569"/>
    <lineage>
        <taxon>Eukaryota</taxon>
        <taxon>Metazoa</taxon>
        <taxon>Ecdysozoa</taxon>
        <taxon>Arthropoda</taxon>
        <taxon>Hexapoda</taxon>
        <taxon>Insecta</taxon>
        <taxon>Pterygota</taxon>
        <taxon>Neoptera</taxon>
        <taxon>Endopterygota</taxon>
        <taxon>Diptera</taxon>
        <taxon>Nematocera</taxon>
        <taxon>Culicoidea</taxon>
        <taxon>Culicidae</taxon>
        <taxon>Culicinae</taxon>
        <taxon>Culicini</taxon>
        <taxon>Culex</taxon>
        <taxon>Culex</taxon>
    </lineage>
</organism>
<gene>
    <name evidence="2" type="ORF">pipiens_019990</name>
</gene>
<accession>A0ABD1DPW3</accession>
<sequence>MSFGTSGSGADLHFRALPFLDKKWIKADVSAALRSPEDLANLWNHLVQDEEVVTARLQSSVNAAGDVAYARPDGKYYCGVQSLSCSCCKGVCSASASCSCSACQILEAEEGPAKKTPPGGQLQTSQNQNQCETPGGCSGTILDSWLWSPIPTIDEKRICSRKLIAEQREICLQAAANCLSATRTKQLLYVYRRYFVALQRCKPDEKAIATAGDEKAASEQMVASEMAADPAKLS</sequence>
<evidence type="ECO:0000313" key="3">
    <source>
        <dbReference type="Proteomes" id="UP001562425"/>
    </source>
</evidence>
<reference evidence="2 3" key="1">
    <citation type="submission" date="2024-05" db="EMBL/GenBank/DDBJ databases">
        <title>Culex pipiens pipiens assembly and annotation.</title>
        <authorList>
            <person name="Alout H."/>
            <person name="Durand T."/>
        </authorList>
    </citation>
    <scope>NUCLEOTIDE SEQUENCE [LARGE SCALE GENOMIC DNA]</scope>
    <source>
        <strain evidence="2">HA-2024</strain>
        <tissue evidence="2">Whole body</tissue>
    </source>
</reference>
<name>A0ABD1DPW3_CULPP</name>
<feature type="region of interest" description="Disordered" evidence="1">
    <location>
        <begin position="212"/>
        <end position="234"/>
    </location>
</feature>
<dbReference type="EMBL" id="JBEHCU010004289">
    <property type="protein sequence ID" value="KAL1401700.1"/>
    <property type="molecule type" value="Genomic_DNA"/>
</dbReference>
<keyword evidence="3" id="KW-1185">Reference proteome</keyword>
<proteinExistence type="predicted"/>
<dbReference type="Proteomes" id="UP001562425">
    <property type="component" value="Unassembled WGS sequence"/>
</dbReference>
<protein>
    <submittedName>
        <fullName evidence="2">Uncharacterized protein</fullName>
    </submittedName>
</protein>
<comment type="caution">
    <text evidence="2">The sequence shown here is derived from an EMBL/GenBank/DDBJ whole genome shotgun (WGS) entry which is preliminary data.</text>
</comment>
<feature type="non-terminal residue" evidence="2">
    <location>
        <position position="234"/>
    </location>
</feature>